<evidence type="ECO:0000256" key="8">
    <source>
        <dbReference type="PROSITE-ProRule" id="PRU00134"/>
    </source>
</evidence>
<dbReference type="InterPro" id="IPR046341">
    <property type="entry name" value="SET_dom_sf"/>
</dbReference>
<dbReference type="PANTHER" id="PTHR12197:SF184">
    <property type="entry name" value="HISTONE-LYSINE N-METHYLTRANSFERASE SMYD1"/>
    <property type="match status" value="1"/>
</dbReference>
<sequence>MTVMNMVGAELFDAGKKGRGLRAAKELNTGEVVFDRYKVCHSCFRHQAKLHRCAQCKFAHYCDRTCHTACWDEHKQECRAIKKLGKVPSDRVQ</sequence>
<keyword evidence="4" id="KW-0479">Metal-binding</keyword>
<keyword evidence="3" id="KW-0949">S-adenosyl-L-methionine</keyword>
<feature type="domain" description="MYND-type" evidence="9">
    <location>
        <begin position="40"/>
        <end position="78"/>
    </location>
</feature>
<dbReference type="OMA" id="RTCHTAC"/>
<dbReference type="GO" id="GO:0140999">
    <property type="term" value="F:histone H3K4 trimethyltransferase activity"/>
    <property type="evidence" value="ECO:0007669"/>
    <property type="project" value="UniProtKB-EC"/>
</dbReference>
<dbReference type="SUPFAM" id="SSF82199">
    <property type="entry name" value="SET domain"/>
    <property type="match status" value="1"/>
</dbReference>
<accession>A0A3Q3W8J6</accession>
<dbReference type="PROSITE" id="PS01360">
    <property type="entry name" value="ZF_MYND_1"/>
    <property type="match status" value="1"/>
</dbReference>
<evidence type="ECO:0000256" key="4">
    <source>
        <dbReference type="ARBA" id="ARBA00022723"/>
    </source>
</evidence>
<evidence type="ECO:0000256" key="3">
    <source>
        <dbReference type="ARBA" id="ARBA00022691"/>
    </source>
</evidence>
<dbReference type="GO" id="GO:0008270">
    <property type="term" value="F:zinc ion binding"/>
    <property type="evidence" value="ECO:0007669"/>
    <property type="project" value="UniProtKB-KW"/>
</dbReference>
<keyword evidence="2" id="KW-0489">Methyltransferase</keyword>
<protein>
    <recommendedName>
        <fullName evidence="1">[histone H3]-lysine(4) N-trimethyltransferase</fullName>
        <ecNumber evidence="1">2.1.1.354</ecNumber>
    </recommendedName>
</protein>
<dbReference type="InterPro" id="IPR002893">
    <property type="entry name" value="Znf_MYND"/>
</dbReference>
<reference evidence="10" key="2">
    <citation type="submission" date="2025-09" db="UniProtKB">
        <authorList>
            <consortium name="Ensembl"/>
        </authorList>
    </citation>
    <scope>IDENTIFICATION</scope>
</reference>
<dbReference type="STRING" id="94237.ENSMMOP00000004934"/>
<evidence type="ECO:0000313" key="10">
    <source>
        <dbReference type="Ensembl" id="ENSMMOP00000004934.1"/>
    </source>
</evidence>
<dbReference type="Pfam" id="PF01753">
    <property type="entry name" value="zf-MYND"/>
    <property type="match status" value="1"/>
</dbReference>
<reference evidence="10" key="1">
    <citation type="submission" date="2025-08" db="UniProtKB">
        <authorList>
            <consortium name="Ensembl"/>
        </authorList>
    </citation>
    <scope>IDENTIFICATION</scope>
</reference>
<dbReference type="Ensembl" id="ENSMMOT00000005024.1">
    <property type="protein sequence ID" value="ENSMMOP00000004934.1"/>
    <property type="gene ID" value="ENSMMOG00000003937.1"/>
</dbReference>
<dbReference type="AlphaFoldDB" id="A0A3Q3W8J6"/>
<dbReference type="FunFam" id="6.10.140.2220:FF:000005">
    <property type="entry name" value="Histone-lysine N-methyltransferase SMYD1 isoform 1"/>
    <property type="match status" value="1"/>
</dbReference>
<dbReference type="Gene3D" id="2.170.270.10">
    <property type="entry name" value="SET domain"/>
    <property type="match status" value="1"/>
</dbReference>
<keyword evidence="6" id="KW-0862">Zinc</keyword>
<dbReference type="PANTHER" id="PTHR12197">
    <property type="entry name" value="HISTONE-LYSINE N-METHYLTRANSFERASE SMYD"/>
    <property type="match status" value="1"/>
</dbReference>
<comment type="catalytic activity">
    <reaction evidence="7">
        <text>L-lysyl(4)-[histone H3] + 3 S-adenosyl-L-methionine = N(6),N(6),N(6)-trimethyl-L-lysyl(4)-[histone H3] + 3 S-adenosyl-L-homocysteine + 3 H(+)</text>
        <dbReference type="Rhea" id="RHEA:60260"/>
        <dbReference type="Rhea" id="RHEA-COMP:15537"/>
        <dbReference type="Rhea" id="RHEA-COMP:15547"/>
        <dbReference type="ChEBI" id="CHEBI:15378"/>
        <dbReference type="ChEBI" id="CHEBI:29969"/>
        <dbReference type="ChEBI" id="CHEBI:57856"/>
        <dbReference type="ChEBI" id="CHEBI:59789"/>
        <dbReference type="ChEBI" id="CHEBI:61961"/>
        <dbReference type="EC" id="2.1.1.354"/>
    </reaction>
</comment>
<dbReference type="Gene3D" id="6.10.140.2220">
    <property type="match status" value="1"/>
</dbReference>
<evidence type="ECO:0000313" key="11">
    <source>
        <dbReference type="Proteomes" id="UP000261620"/>
    </source>
</evidence>
<organism evidence="10 11">
    <name type="scientific">Mola mola</name>
    <name type="common">Ocean sunfish</name>
    <name type="synonym">Tetraodon mola</name>
    <dbReference type="NCBI Taxonomy" id="94237"/>
    <lineage>
        <taxon>Eukaryota</taxon>
        <taxon>Metazoa</taxon>
        <taxon>Chordata</taxon>
        <taxon>Craniata</taxon>
        <taxon>Vertebrata</taxon>
        <taxon>Euteleostomi</taxon>
        <taxon>Actinopterygii</taxon>
        <taxon>Neopterygii</taxon>
        <taxon>Teleostei</taxon>
        <taxon>Neoteleostei</taxon>
        <taxon>Acanthomorphata</taxon>
        <taxon>Eupercaria</taxon>
        <taxon>Tetraodontiformes</taxon>
        <taxon>Molidae</taxon>
        <taxon>Mola</taxon>
    </lineage>
</organism>
<evidence type="ECO:0000256" key="1">
    <source>
        <dbReference type="ARBA" id="ARBA00012182"/>
    </source>
</evidence>
<evidence type="ECO:0000256" key="6">
    <source>
        <dbReference type="ARBA" id="ARBA00022833"/>
    </source>
</evidence>
<dbReference type="EC" id="2.1.1.354" evidence="1"/>
<evidence type="ECO:0000256" key="7">
    <source>
        <dbReference type="ARBA" id="ARBA00047571"/>
    </source>
</evidence>
<dbReference type="InterPro" id="IPR050869">
    <property type="entry name" value="H3K4_H4K5_MeTrfase"/>
</dbReference>
<keyword evidence="2" id="KW-0808">Transferase</keyword>
<evidence type="ECO:0000256" key="2">
    <source>
        <dbReference type="ARBA" id="ARBA00022603"/>
    </source>
</evidence>
<evidence type="ECO:0000256" key="5">
    <source>
        <dbReference type="ARBA" id="ARBA00022771"/>
    </source>
</evidence>
<dbReference type="PROSITE" id="PS50865">
    <property type="entry name" value="ZF_MYND_2"/>
    <property type="match status" value="1"/>
</dbReference>
<dbReference type="GO" id="GO:0005634">
    <property type="term" value="C:nucleus"/>
    <property type="evidence" value="ECO:0007669"/>
    <property type="project" value="TreeGrafter"/>
</dbReference>
<evidence type="ECO:0000259" key="9">
    <source>
        <dbReference type="PROSITE" id="PS50865"/>
    </source>
</evidence>
<dbReference type="Proteomes" id="UP000261620">
    <property type="component" value="Unplaced"/>
</dbReference>
<proteinExistence type="predicted"/>
<name>A0A3Q3W8J6_MOLML</name>
<keyword evidence="11" id="KW-1185">Reference proteome</keyword>
<dbReference type="GO" id="GO:0032259">
    <property type="term" value="P:methylation"/>
    <property type="evidence" value="ECO:0007669"/>
    <property type="project" value="UniProtKB-KW"/>
</dbReference>
<keyword evidence="5 8" id="KW-0863">Zinc-finger</keyword>